<dbReference type="GO" id="GO:0005085">
    <property type="term" value="F:guanyl-nucleotide exchange factor activity"/>
    <property type="evidence" value="ECO:0007669"/>
    <property type="project" value="InterPro"/>
</dbReference>
<dbReference type="InterPro" id="IPR011989">
    <property type="entry name" value="ARM-like"/>
</dbReference>
<evidence type="ECO:0000313" key="1">
    <source>
        <dbReference type="EMBL" id="WPH02870.1"/>
    </source>
</evidence>
<dbReference type="SUPFAM" id="SSF48371">
    <property type="entry name" value="ARM repeat"/>
    <property type="match status" value="1"/>
</dbReference>
<dbReference type="AlphaFoldDB" id="A0AAQ3M8K3"/>
<organism evidence="1 2">
    <name type="scientific">Acrodontium crateriforme</name>
    <dbReference type="NCBI Taxonomy" id="150365"/>
    <lineage>
        <taxon>Eukaryota</taxon>
        <taxon>Fungi</taxon>
        <taxon>Dikarya</taxon>
        <taxon>Ascomycota</taxon>
        <taxon>Pezizomycotina</taxon>
        <taxon>Dothideomycetes</taxon>
        <taxon>Dothideomycetidae</taxon>
        <taxon>Mycosphaerellales</taxon>
        <taxon>Teratosphaeriaceae</taxon>
        <taxon>Acrodontium</taxon>
    </lineage>
</organism>
<sequence>MQTTDEGKIDLAIAVLSTNSASDGDVHEAISILATATRTTPAVRERIAEPLILKNINNLIAREPQGSNPFTATALRCVGNACIDNDDARQIVTDAGFSWANACLQSSDAQVRKLTVLVLINVCMDFEPAQKQCFEQNLHFLLIAIVEQTASFGDDDDDRHYPIELLFWITTQKDAAQKNLTEAEKEMPADVLARLLSLPWLHRSNPNQNGNQPGTDDDDFSMILEVIVTFLRDPVIQRQIVHSQSVNSIWQMLLLNETRIAALPTDDEDAKSLLISMSTNLTWCLSDIAANPEFGMSYMTRSDPVPMASNLISSVEETIATVGSESAGNTEVWQNSRTANAACQILGNLLWGLPVKDTTSYVFDKKLHEPLWRLIATDESADLMHSAAGLLIQLTRPSTECQDEVGSVYDAHAALEQLCEHEKPQVKQDGIRLLKSLGKDCAVNQERFASLAKRAMETLSETAANASTSSEDHITDLSR</sequence>
<protein>
    <recommendedName>
        <fullName evidence="3">ARM repeat-containing protein</fullName>
    </recommendedName>
</protein>
<reference evidence="1 2" key="1">
    <citation type="submission" date="2023-11" db="EMBL/GenBank/DDBJ databases">
        <title>An acidophilic fungus is an integral part of prey digestion in a carnivorous sundew plant.</title>
        <authorList>
            <person name="Tsai I.J."/>
        </authorList>
    </citation>
    <scope>NUCLEOTIDE SEQUENCE [LARGE SCALE GENOMIC DNA]</scope>
    <source>
        <strain evidence="1">169a</strain>
    </source>
</reference>
<dbReference type="InterPro" id="IPR016024">
    <property type="entry name" value="ARM-type_fold"/>
</dbReference>
<dbReference type="Proteomes" id="UP001303373">
    <property type="component" value="Chromosome 9"/>
</dbReference>
<keyword evidence="2" id="KW-1185">Reference proteome</keyword>
<dbReference type="EMBL" id="CP138588">
    <property type="protein sequence ID" value="WPH02870.1"/>
    <property type="molecule type" value="Genomic_DNA"/>
</dbReference>
<proteinExistence type="predicted"/>
<name>A0AAQ3M8K3_9PEZI</name>
<dbReference type="PANTHER" id="PTHR10957">
    <property type="entry name" value="RAP1 GTPASE-GDP DISSOCIATION STIMULATOR 1"/>
    <property type="match status" value="1"/>
</dbReference>
<dbReference type="Gene3D" id="1.25.10.10">
    <property type="entry name" value="Leucine-rich Repeat Variant"/>
    <property type="match status" value="2"/>
</dbReference>
<evidence type="ECO:0008006" key="3">
    <source>
        <dbReference type="Google" id="ProtNLM"/>
    </source>
</evidence>
<evidence type="ECO:0000313" key="2">
    <source>
        <dbReference type="Proteomes" id="UP001303373"/>
    </source>
</evidence>
<gene>
    <name evidence="1" type="ORF">R9X50_00573800</name>
</gene>
<dbReference type="InterPro" id="IPR040144">
    <property type="entry name" value="RAP1GDS1"/>
</dbReference>
<accession>A0AAQ3M8K3</accession>